<dbReference type="SUPFAM" id="SSF53187">
    <property type="entry name" value="Zn-dependent exopeptidases"/>
    <property type="match status" value="1"/>
</dbReference>
<feature type="region of interest" description="Disordered" evidence="2">
    <location>
        <begin position="294"/>
        <end position="328"/>
    </location>
</feature>
<dbReference type="PANTHER" id="PTHR10404:SF33">
    <property type="entry name" value="TRANSFERRIN RECEPTOR PROTEIN 2"/>
    <property type="match status" value="1"/>
</dbReference>
<evidence type="ECO:0000259" key="3">
    <source>
        <dbReference type="Pfam" id="PF04389"/>
    </source>
</evidence>
<dbReference type="Gene3D" id="3.40.630.10">
    <property type="entry name" value="Zn peptidases"/>
    <property type="match status" value="1"/>
</dbReference>
<comment type="similarity">
    <text evidence="1">Belongs to the peptidase M28 family. M28B subfamily.</text>
</comment>
<reference evidence="4 5" key="1">
    <citation type="submission" date="2019-01" db="EMBL/GenBank/DDBJ databases">
        <title>Draft Genome and Complete Hox-Cluster Characterization of the Sterlet Sturgeon (Acipenser ruthenus).</title>
        <authorList>
            <person name="Wei Q."/>
        </authorList>
    </citation>
    <scope>NUCLEOTIDE SEQUENCE [LARGE SCALE GENOMIC DNA]</scope>
    <source>
        <strain evidence="4">WHYD16114868_AA</strain>
        <tissue evidence="4">Blood</tissue>
    </source>
</reference>
<evidence type="ECO:0000313" key="4">
    <source>
        <dbReference type="EMBL" id="RXM94583.1"/>
    </source>
</evidence>
<gene>
    <name evidence="4" type="ORF">EOD39_17833</name>
</gene>
<comment type="caution">
    <text evidence="4">The sequence shown here is derived from an EMBL/GenBank/DDBJ whole genome shotgun (WGS) entry which is preliminary data.</text>
</comment>
<name>A0A444V2C2_ACIRT</name>
<keyword evidence="4" id="KW-0675">Receptor</keyword>
<feature type="domain" description="Peptidase M28" evidence="3">
    <location>
        <begin position="11"/>
        <end position="198"/>
    </location>
</feature>
<keyword evidence="5" id="KW-1185">Reference proteome</keyword>
<accession>A0A444V2C2</accession>
<evidence type="ECO:0000256" key="1">
    <source>
        <dbReference type="ARBA" id="ARBA00005634"/>
    </source>
</evidence>
<dbReference type="GO" id="GO:0009897">
    <property type="term" value="C:external side of plasma membrane"/>
    <property type="evidence" value="ECO:0007669"/>
    <property type="project" value="TreeGrafter"/>
</dbReference>
<sequence>METLRSLLFRYIILGAQRDSWGPGAAKSGVGTAILLELARTFRAMVQNGFQPRRSLLFVSWDAGDFGSVGATEWLEGYLTMLHLKAVAYFSLDRAVLGDDRFVAYTSPLLANLIEGVIKQVDSPKHPGQTIHSQLLRQGRHWKSEIVRALFLNSGAYSFTAFGGVPAMEISFTEDSRPYPFLNTELDTFENLQVALQGRLGVLGRAAAEIAGLMALRLAHDRILPLEYSCYSESTLQFSAQLNKYSKELQAESELLRGQVHAPGFFPDGLGDHLLRQAVVGRLQSVLLLVIRGGDDHPDSHDQTPWRERGGEREGEGEGEGEGEREGV</sequence>
<evidence type="ECO:0000256" key="2">
    <source>
        <dbReference type="SAM" id="MobiDB-lite"/>
    </source>
</evidence>
<dbReference type="Proteomes" id="UP000289886">
    <property type="component" value="Unassembled WGS sequence"/>
</dbReference>
<protein>
    <submittedName>
        <fullName evidence="4">Transferrin receptor protein 2</fullName>
    </submittedName>
</protein>
<evidence type="ECO:0000313" key="5">
    <source>
        <dbReference type="Proteomes" id="UP000289886"/>
    </source>
</evidence>
<organism evidence="4 5">
    <name type="scientific">Acipenser ruthenus</name>
    <name type="common">Sterlet sturgeon</name>
    <dbReference type="NCBI Taxonomy" id="7906"/>
    <lineage>
        <taxon>Eukaryota</taxon>
        <taxon>Metazoa</taxon>
        <taxon>Chordata</taxon>
        <taxon>Craniata</taxon>
        <taxon>Vertebrata</taxon>
        <taxon>Euteleostomi</taxon>
        <taxon>Actinopterygii</taxon>
        <taxon>Chondrostei</taxon>
        <taxon>Acipenseriformes</taxon>
        <taxon>Acipenseridae</taxon>
        <taxon>Acipenser</taxon>
    </lineage>
</organism>
<dbReference type="InterPro" id="IPR007484">
    <property type="entry name" value="Peptidase_M28"/>
</dbReference>
<dbReference type="AlphaFoldDB" id="A0A444V2C2"/>
<proteinExistence type="inferred from homology"/>
<dbReference type="CDD" id="cd09848">
    <property type="entry name" value="M28_TfR"/>
    <property type="match status" value="1"/>
</dbReference>
<dbReference type="FunFam" id="3.40.630.10:FF:000101">
    <property type="entry name" value="N-acetylated alpha-linked acidic dipeptidase like 1"/>
    <property type="match status" value="1"/>
</dbReference>
<dbReference type="PANTHER" id="PTHR10404">
    <property type="entry name" value="N-ACETYLATED-ALPHA-LINKED ACIDIC DIPEPTIDASE"/>
    <property type="match status" value="1"/>
</dbReference>
<dbReference type="Pfam" id="PF04389">
    <property type="entry name" value="Peptidase_M28"/>
    <property type="match status" value="1"/>
</dbReference>
<dbReference type="GO" id="GO:0140298">
    <property type="term" value="P:endocytic iron import into cell"/>
    <property type="evidence" value="ECO:0007669"/>
    <property type="project" value="TreeGrafter"/>
</dbReference>
<dbReference type="InterPro" id="IPR039373">
    <property type="entry name" value="Peptidase_M28B"/>
</dbReference>
<dbReference type="EMBL" id="SCEB01003214">
    <property type="protein sequence ID" value="RXM94583.1"/>
    <property type="molecule type" value="Genomic_DNA"/>
</dbReference>